<evidence type="ECO:0000313" key="2">
    <source>
        <dbReference type="EMBL" id="KWS06126.1"/>
    </source>
</evidence>
<dbReference type="AlphaFoldDB" id="A0A125MNC5"/>
<proteinExistence type="predicted"/>
<sequence>MFKSRLLTPLLFGSITVVAALLPVSSAFAACSDCPWLFVRCMSHADTPEQEHECEDARAMCEETFCTNPIATPFTDLLRPIVENPLPRPIQIAQAQTPPAERSAQ</sequence>
<gene>
    <name evidence="2" type="ORF">AZ78_3680</name>
</gene>
<evidence type="ECO:0008006" key="4">
    <source>
        <dbReference type="Google" id="ProtNLM"/>
    </source>
</evidence>
<feature type="signal peptide" evidence="1">
    <location>
        <begin position="1"/>
        <end position="29"/>
    </location>
</feature>
<dbReference type="Proteomes" id="UP000023435">
    <property type="component" value="Unassembled WGS sequence"/>
</dbReference>
<dbReference type="OrthoDB" id="6026805at2"/>
<evidence type="ECO:0000313" key="3">
    <source>
        <dbReference type="Proteomes" id="UP000023435"/>
    </source>
</evidence>
<reference evidence="2 3" key="1">
    <citation type="journal article" date="2014" name="Genome Announc.">
        <title>Draft Genome Sequence of Lysobacter capsici AZ78, a Bacterium Antagonistic to Plant-Pathogenic Oomycetes.</title>
        <authorList>
            <person name="Puopolo G."/>
            <person name="Sonego P."/>
            <person name="Engelen K."/>
            <person name="Pertot I."/>
        </authorList>
    </citation>
    <scope>NUCLEOTIDE SEQUENCE [LARGE SCALE GENOMIC DNA]</scope>
    <source>
        <strain evidence="2 3">AZ78</strain>
    </source>
</reference>
<name>A0A125MNC5_9GAMM</name>
<protein>
    <recommendedName>
        <fullName evidence="4">Secreted protein</fullName>
    </recommendedName>
</protein>
<organism evidence="2 3">
    <name type="scientific">Lysobacter capsici AZ78</name>
    <dbReference type="NCBI Taxonomy" id="1444315"/>
    <lineage>
        <taxon>Bacteria</taxon>
        <taxon>Pseudomonadati</taxon>
        <taxon>Pseudomonadota</taxon>
        <taxon>Gammaproteobacteria</taxon>
        <taxon>Lysobacterales</taxon>
        <taxon>Lysobacteraceae</taxon>
        <taxon>Lysobacter</taxon>
    </lineage>
</organism>
<keyword evidence="3" id="KW-1185">Reference proteome</keyword>
<comment type="caution">
    <text evidence="2">The sequence shown here is derived from an EMBL/GenBank/DDBJ whole genome shotgun (WGS) entry which is preliminary data.</text>
</comment>
<dbReference type="RefSeq" id="WP_036105888.1">
    <property type="nucleotide sequence ID" value="NZ_JAJA02000001.1"/>
</dbReference>
<feature type="chain" id="PRO_5007178075" description="Secreted protein" evidence="1">
    <location>
        <begin position="30"/>
        <end position="105"/>
    </location>
</feature>
<dbReference type="PROSITE" id="PS51257">
    <property type="entry name" value="PROKAR_LIPOPROTEIN"/>
    <property type="match status" value="1"/>
</dbReference>
<accession>A0A125MNC5</accession>
<evidence type="ECO:0000256" key="1">
    <source>
        <dbReference type="SAM" id="SignalP"/>
    </source>
</evidence>
<keyword evidence="1" id="KW-0732">Signal</keyword>
<dbReference type="EMBL" id="JAJA02000001">
    <property type="protein sequence ID" value="KWS06126.1"/>
    <property type="molecule type" value="Genomic_DNA"/>
</dbReference>